<evidence type="ECO:0000313" key="4">
    <source>
        <dbReference type="EMBL" id="EON91709.1"/>
    </source>
</evidence>
<dbReference type="Pfam" id="PF25954">
    <property type="entry name" value="Beta-barrel_RND_2"/>
    <property type="match status" value="1"/>
</dbReference>
<dbReference type="OrthoDB" id="9806939at2"/>
<proteinExistence type="inferred from homology"/>
<evidence type="ECO:0000259" key="2">
    <source>
        <dbReference type="Pfam" id="PF25954"/>
    </source>
</evidence>
<dbReference type="HOGENOM" id="CLU_018816_0_1_6"/>
<dbReference type="InterPro" id="IPR058792">
    <property type="entry name" value="Beta-barrel_RND_2"/>
</dbReference>
<dbReference type="STRING" id="1318628.MARLIPOL_12270"/>
<dbReference type="AlphaFoldDB" id="R8AZH0"/>
<dbReference type="NCBIfam" id="TIGR01730">
    <property type="entry name" value="RND_mfp"/>
    <property type="match status" value="1"/>
</dbReference>
<dbReference type="PATRIC" id="fig|1318628.3.peg.2451"/>
<dbReference type="RefSeq" id="WP_012138523.1">
    <property type="nucleotide sequence ID" value="NZ_KE007326.1"/>
</dbReference>
<dbReference type="InterPro" id="IPR058647">
    <property type="entry name" value="BSH_CzcB-like"/>
</dbReference>
<feature type="domain" description="CzcB-like barrel-sandwich hybrid" evidence="3">
    <location>
        <begin position="73"/>
        <end position="199"/>
    </location>
</feature>
<gene>
    <name evidence="4" type="ORF">MARLIPOL_12270</name>
</gene>
<dbReference type="SUPFAM" id="SSF111369">
    <property type="entry name" value="HlyD-like secretion proteins"/>
    <property type="match status" value="1"/>
</dbReference>
<dbReference type="Proteomes" id="UP000016540">
    <property type="component" value="Unassembled WGS sequence"/>
</dbReference>
<evidence type="ECO:0000313" key="5">
    <source>
        <dbReference type="Proteomes" id="UP000016540"/>
    </source>
</evidence>
<dbReference type="PANTHER" id="PTHR30469">
    <property type="entry name" value="MULTIDRUG RESISTANCE PROTEIN MDTA"/>
    <property type="match status" value="1"/>
</dbReference>
<dbReference type="EMBL" id="ASAD01000013">
    <property type="protein sequence ID" value="EON91709.1"/>
    <property type="molecule type" value="Genomic_DNA"/>
</dbReference>
<accession>R8AZH0</accession>
<name>R8AZH0_9GAMM</name>
<dbReference type="Gene3D" id="1.10.287.470">
    <property type="entry name" value="Helix hairpin bin"/>
    <property type="match status" value="1"/>
</dbReference>
<protein>
    <submittedName>
        <fullName evidence="4">RND family efflux transporter MFP subunit</fullName>
    </submittedName>
</protein>
<reference evidence="4 5" key="1">
    <citation type="journal article" date="2013" name="Genome Announc.">
        <title>Draft Genome Sequence of the Moderately Halophilic Bacterium Marinobacter lipolyticus Strain SM19.</title>
        <authorList>
            <person name="Papke R.T."/>
            <person name="de la Haba R.R."/>
            <person name="Infante-Dominguez C."/>
            <person name="Perez D."/>
            <person name="Sanchez-Porro C."/>
            <person name="Lapierre P."/>
            <person name="Ventosa A."/>
        </authorList>
    </citation>
    <scope>NUCLEOTIDE SEQUENCE [LARGE SCALE GENOMIC DNA]</scope>
    <source>
        <strain evidence="4 5">SM19</strain>
    </source>
</reference>
<dbReference type="Pfam" id="PF25973">
    <property type="entry name" value="BSH_CzcB"/>
    <property type="match status" value="1"/>
</dbReference>
<dbReference type="InterPro" id="IPR006143">
    <property type="entry name" value="RND_pump_MFP"/>
</dbReference>
<keyword evidence="5" id="KW-1185">Reference proteome</keyword>
<organism evidence="4 5">
    <name type="scientific">Marinobacter lipolyticus SM19</name>
    <dbReference type="NCBI Taxonomy" id="1318628"/>
    <lineage>
        <taxon>Bacteria</taxon>
        <taxon>Pseudomonadati</taxon>
        <taxon>Pseudomonadota</taxon>
        <taxon>Gammaproteobacteria</taxon>
        <taxon>Pseudomonadales</taxon>
        <taxon>Marinobacteraceae</taxon>
        <taxon>Marinobacter</taxon>
    </lineage>
</organism>
<sequence length="360" mass="38647">MSKSRWGSIGLSLLVIIALVLWLVSGEVKVAQQEAPDMDGASVAEPPSVEVEILQSRLYEPGLMLQGQLEPWRTVVISAGVSGTVEELTVDQGQRVKQGQTLLRLSDDGRRASVERWQARVRKLEADLAAARRLGASNLASQSDILGLESDLSAARAELAQVRHAVNDLAPKAPFDAIVNRRDVDLGNLVQPGTALFELVQVDRLKATGQIPQQSVGDVAEGQSVYIRLLNGGSLKGTVSFVASAANPQTRSFAVEVTVENPDLKRVAGGSATLRIALPETRATFISPAYLSLGDDGRPGVRYVDEDNRVVFRNVTLLNVTTDGAWVSGLPDEIQLITRGGGFVSIGQEVQPVDRSRDRG</sequence>
<dbReference type="eggNOG" id="COG0845">
    <property type="taxonomic scope" value="Bacteria"/>
</dbReference>
<evidence type="ECO:0000259" key="3">
    <source>
        <dbReference type="Pfam" id="PF25973"/>
    </source>
</evidence>
<feature type="domain" description="CusB-like beta-barrel" evidence="2">
    <location>
        <begin position="210"/>
        <end position="277"/>
    </location>
</feature>
<dbReference type="Gene3D" id="2.40.50.100">
    <property type="match status" value="1"/>
</dbReference>
<dbReference type="Gene3D" id="2.40.30.170">
    <property type="match status" value="1"/>
</dbReference>
<dbReference type="GO" id="GO:1990281">
    <property type="term" value="C:efflux pump complex"/>
    <property type="evidence" value="ECO:0007669"/>
    <property type="project" value="TreeGrafter"/>
</dbReference>
<evidence type="ECO:0000256" key="1">
    <source>
        <dbReference type="ARBA" id="ARBA00009477"/>
    </source>
</evidence>
<comment type="similarity">
    <text evidence="1">Belongs to the membrane fusion protein (MFP) (TC 8.A.1) family.</text>
</comment>
<dbReference type="GO" id="GO:0015562">
    <property type="term" value="F:efflux transmembrane transporter activity"/>
    <property type="evidence" value="ECO:0007669"/>
    <property type="project" value="TreeGrafter"/>
</dbReference>
<comment type="caution">
    <text evidence="4">The sequence shown here is derived from an EMBL/GenBank/DDBJ whole genome shotgun (WGS) entry which is preliminary data.</text>
</comment>